<reference evidence="2" key="1">
    <citation type="journal article" date="2014" name="Int. J. Syst. Evol. Microbiol.">
        <title>Complete genome sequence of Corynebacterium casei LMG S-19264T (=DSM 44701T), isolated from a smear-ripened cheese.</title>
        <authorList>
            <consortium name="US DOE Joint Genome Institute (JGI-PGF)"/>
            <person name="Walter F."/>
            <person name="Albersmeier A."/>
            <person name="Kalinowski J."/>
            <person name="Ruckert C."/>
        </authorList>
    </citation>
    <scope>NUCLEOTIDE SEQUENCE</scope>
    <source>
        <strain evidence="2">CGMCC 4.7398</strain>
    </source>
</reference>
<feature type="region of interest" description="Disordered" evidence="1">
    <location>
        <begin position="1"/>
        <end position="39"/>
    </location>
</feature>
<name>A0A919G5D5_9MICO</name>
<evidence type="ECO:0000313" key="3">
    <source>
        <dbReference type="Proteomes" id="UP000627369"/>
    </source>
</evidence>
<evidence type="ECO:0000256" key="1">
    <source>
        <dbReference type="SAM" id="MobiDB-lite"/>
    </source>
</evidence>
<dbReference type="AlphaFoldDB" id="A0A919G5D5"/>
<sequence length="113" mass="12491">MVGDRHPDTDADQGGQHTGGRAKEEAFHAADSRPQQPGFVLKTGNKPDLFMRSIGGMSISPARLERTDYCPVPDAEVRAGPRSRYSVLSVRSRRSWIGSRDAAHPAPYEWRTT</sequence>
<protein>
    <submittedName>
        <fullName evidence="2">Uncharacterized protein</fullName>
    </submittedName>
</protein>
<organism evidence="2 3">
    <name type="scientific">Promicromonospora soli</name>
    <dbReference type="NCBI Taxonomy" id="2035533"/>
    <lineage>
        <taxon>Bacteria</taxon>
        <taxon>Bacillati</taxon>
        <taxon>Actinomycetota</taxon>
        <taxon>Actinomycetes</taxon>
        <taxon>Micrococcales</taxon>
        <taxon>Promicromonosporaceae</taxon>
        <taxon>Promicromonospora</taxon>
    </lineage>
</organism>
<proteinExistence type="predicted"/>
<dbReference type="EMBL" id="BNAS01000006">
    <property type="protein sequence ID" value="GHH77641.1"/>
    <property type="molecule type" value="Genomic_DNA"/>
</dbReference>
<accession>A0A919G5D5</accession>
<reference evidence="2" key="2">
    <citation type="submission" date="2020-09" db="EMBL/GenBank/DDBJ databases">
        <authorList>
            <person name="Sun Q."/>
            <person name="Zhou Y."/>
        </authorList>
    </citation>
    <scope>NUCLEOTIDE SEQUENCE</scope>
    <source>
        <strain evidence="2">CGMCC 4.7398</strain>
    </source>
</reference>
<keyword evidence="3" id="KW-1185">Reference proteome</keyword>
<gene>
    <name evidence="2" type="ORF">GCM10017772_39160</name>
</gene>
<comment type="caution">
    <text evidence="2">The sequence shown here is derived from an EMBL/GenBank/DDBJ whole genome shotgun (WGS) entry which is preliminary data.</text>
</comment>
<feature type="compositionally biased region" description="Basic and acidic residues" evidence="1">
    <location>
        <begin position="21"/>
        <end position="31"/>
    </location>
</feature>
<evidence type="ECO:0000313" key="2">
    <source>
        <dbReference type="EMBL" id="GHH77641.1"/>
    </source>
</evidence>
<dbReference type="Proteomes" id="UP000627369">
    <property type="component" value="Unassembled WGS sequence"/>
</dbReference>